<feature type="region of interest" description="Disordered" evidence="11">
    <location>
        <begin position="1592"/>
        <end position="1614"/>
    </location>
</feature>
<dbReference type="SUPFAM" id="SSF50044">
    <property type="entry name" value="SH3-domain"/>
    <property type="match status" value="1"/>
</dbReference>
<dbReference type="GO" id="GO:0005524">
    <property type="term" value="F:ATP binding"/>
    <property type="evidence" value="ECO:0007669"/>
    <property type="project" value="UniProtKB-UniRule"/>
</dbReference>
<feature type="binding site" evidence="10">
    <location>
        <position position="195"/>
    </location>
    <ligand>
        <name>ATP</name>
        <dbReference type="ChEBI" id="CHEBI:30616"/>
    </ligand>
</feature>
<dbReference type="GO" id="GO:0004715">
    <property type="term" value="F:non-membrane spanning protein tyrosine kinase activity"/>
    <property type="evidence" value="ECO:0007669"/>
    <property type="project" value="UniProtKB-EC"/>
</dbReference>
<dbReference type="Pfam" id="PF07653">
    <property type="entry name" value="SH3_2"/>
    <property type="match status" value="1"/>
</dbReference>
<dbReference type="InterPro" id="IPR013761">
    <property type="entry name" value="SAM/pointed_sf"/>
</dbReference>
<dbReference type="InterPro" id="IPR000719">
    <property type="entry name" value="Prot_kinase_dom"/>
</dbReference>
<keyword evidence="7" id="KW-0829">Tyrosine-protein kinase</keyword>
<feature type="region of interest" description="Disordered" evidence="11">
    <location>
        <begin position="1324"/>
        <end position="1390"/>
    </location>
</feature>
<feature type="compositionally biased region" description="Basic and acidic residues" evidence="11">
    <location>
        <begin position="1055"/>
        <end position="1079"/>
    </location>
</feature>
<dbReference type="PROSITE" id="PS50002">
    <property type="entry name" value="SH3"/>
    <property type="match status" value="1"/>
</dbReference>
<dbReference type="InterPro" id="IPR001245">
    <property type="entry name" value="Ser-Thr/Tyr_kinase_cat_dom"/>
</dbReference>
<dbReference type="OrthoDB" id="4062651at2759"/>
<dbReference type="FunFam" id="1.10.510.10:FF:000521">
    <property type="entry name" value="Tyrosine-protein kinase pr2"/>
    <property type="match status" value="1"/>
</dbReference>
<proteinExistence type="predicted"/>
<feature type="region of interest" description="Disordered" evidence="11">
    <location>
        <begin position="700"/>
        <end position="750"/>
    </location>
</feature>
<dbReference type="CDD" id="cd09539">
    <property type="entry name" value="SAM_TNK-like"/>
    <property type="match status" value="1"/>
</dbReference>
<dbReference type="SUPFAM" id="SSF47769">
    <property type="entry name" value="SAM/Pointed domain"/>
    <property type="match status" value="1"/>
</dbReference>
<evidence type="ECO:0000259" key="15">
    <source>
        <dbReference type="PROSITE" id="PS50108"/>
    </source>
</evidence>
<keyword evidence="16" id="KW-1185">Reference proteome</keyword>
<evidence type="ECO:0000259" key="12">
    <source>
        <dbReference type="PROSITE" id="PS50002"/>
    </source>
</evidence>
<feature type="compositionally biased region" description="Pro residues" evidence="11">
    <location>
        <begin position="1604"/>
        <end position="1613"/>
    </location>
</feature>
<dbReference type="PROSITE" id="PS50011">
    <property type="entry name" value="PROTEIN_KINASE_DOM"/>
    <property type="match status" value="1"/>
</dbReference>
<evidence type="ECO:0000256" key="4">
    <source>
        <dbReference type="ARBA" id="ARBA00022741"/>
    </source>
</evidence>
<feature type="compositionally biased region" description="Polar residues" evidence="11">
    <location>
        <begin position="1357"/>
        <end position="1369"/>
    </location>
</feature>
<evidence type="ECO:0000256" key="10">
    <source>
        <dbReference type="PROSITE-ProRule" id="PRU10141"/>
    </source>
</evidence>
<dbReference type="RefSeq" id="XP_055863367.1">
    <property type="nucleotide sequence ID" value="XM_056007392.1"/>
</dbReference>
<evidence type="ECO:0000259" key="14">
    <source>
        <dbReference type="PROSITE" id="PS50030"/>
    </source>
</evidence>
<evidence type="ECO:0000256" key="11">
    <source>
        <dbReference type="SAM" id="MobiDB-lite"/>
    </source>
</evidence>
<feature type="region of interest" description="Disordered" evidence="11">
    <location>
        <begin position="572"/>
        <end position="596"/>
    </location>
</feature>
<dbReference type="PROSITE" id="PS00109">
    <property type="entry name" value="PROTEIN_KINASE_TYR"/>
    <property type="match status" value="1"/>
</dbReference>
<reference evidence="17" key="1">
    <citation type="submission" date="2025-08" db="UniProtKB">
        <authorList>
            <consortium name="RefSeq"/>
        </authorList>
    </citation>
    <scope>IDENTIFICATION</scope>
</reference>
<evidence type="ECO:0000256" key="7">
    <source>
        <dbReference type="ARBA" id="ARBA00023137"/>
    </source>
</evidence>
<dbReference type="PANTHER" id="PTHR24418">
    <property type="entry name" value="TYROSINE-PROTEIN KINASE"/>
    <property type="match status" value="1"/>
</dbReference>
<dbReference type="InterPro" id="IPR011009">
    <property type="entry name" value="Kinase-like_dom_sf"/>
</dbReference>
<feature type="compositionally biased region" description="Low complexity" evidence="11">
    <location>
        <begin position="860"/>
        <end position="874"/>
    </location>
</feature>
<evidence type="ECO:0000256" key="3">
    <source>
        <dbReference type="ARBA" id="ARBA00022679"/>
    </source>
</evidence>
<comment type="catalytic activity">
    <reaction evidence="8">
        <text>L-threonyl-[protein] + ATP = O-phospho-L-threonyl-[protein] + ADP + H(+)</text>
        <dbReference type="Rhea" id="RHEA:46608"/>
        <dbReference type="Rhea" id="RHEA-COMP:11060"/>
        <dbReference type="Rhea" id="RHEA-COMP:11605"/>
        <dbReference type="ChEBI" id="CHEBI:15378"/>
        <dbReference type="ChEBI" id="CHEBI:30013"/>
        <dbReference type="ChEBI" id="CHEBI:30616"/>
        <dbReference type="ChEBI" id="CHEBI:61977"/>
        <dbReference type="ChEBI" id="CHEBI:456216"/>
        <dbReference type="EC" id="2.7.11.1"/>
    </reaction>
</comment>
<feature type="compositionally biased region" description="Acidic residues" evidence="11">
    <location>
        <begin position="1167"/>
        <end position="1181"/>
    </location>
</feature>
<evidence type="ECO:0000256" key="1">
    <source>
        <dbReference type="ARBA" id="ARBA00011903"/>
    </source>
</evidence>
<feature type="region of interest" description="Disordered" evidence="11">
    <location>
        <begin position="795"/>
        <end position="824"/>
    </location>
</feature>
<name>A0A9W2YKR6_BIOGL</name>
<dbReference type="InterPro" id="IPR036028">
    <property type="entry name" value="SH3-like_dom_sf"/>
</dbReference>
<dbReference type="PROSITE" id="PS50030">
    <property type="entry name" value="UBA"/>
    <property type="match status" value="1"/>
</dbReference>
<evidence type="ECO:0000313" key="17">
    <source>
        <dbReference type="RefSeq" id="XP_055863367.1"/>
    </source>
</evidence>
<evidence type="ECO:0000256" key="9">
    <source>
        <dbReference type="PROSITE-ProRule" id="PRU00192"/>
    </source>
</evidence>
<evidence type="ECO:0000256" key="5">
    <source>
        <dbReference type="ARBA" id="ARBA00022777"/>
    </source>
</evidence>
<dbReference type="InterPro" id="IPR000095">
    <property type="entry name" value="CRIB_dom"/>
</dbReference>
<dbReference type="GO" id="GO:0004674">
    <property type="term" value="F:protein serine/threonine kinase activity"/>
    <property type="evidence" value="ECO:0007669"/>
    <property type="project" value="UniProtKB-EC"/>
</dbReference>
<dbReference type="InterPro" id="IPR015940">
    <property type="entry name" value="UBA"/>
</dbReference>
<dbReference type="Pfam" id="PF07714">
    <property type="entry name" value="PK_Tyr_Ser-Thr"/>
    <property type="match status" value="1"/>
</dbReference>
<feature type="domain" description="Protein kinase" evidence="13">
    <location>
        <begin position="162"/>
        <end position="429"/>
    </location>
</feature>
<dbReference type="GeneID" id="106061634"/>
<dbReference type="Pfam" id="PF22931">
    <property type="entry name" value="SAM_TNK"/>
    <property type="match status" value="1"/>
</dbReference>
<feature type="compositionally biased region" description="Basic and acidic residues" evidence="11">
    <location>
        <begin position="805"/>
        <end position="818"/>
    </location>
</feature>
<feature type="compositionally biased region" description="Basic and acidic residues" evidence="11">
    <location>
        <begin position="941"/>
        <end position="962"/>
    </location>
</feature>
<dbReference type="InterPro" id="IPR049587">
    <property type="entry name" value="TNK-like_SAM"/>
</dbReference>
<keyword evidence="5" id="KW-0418">Kinase</keyword>
<dbReference type="EC" id="2.7.10.2" evidence="1"/>
<dbReference type="InterPro" id="IPR001452">
    <property type="entry name" value="SH3_domain"/>
</dbReference>
<gene>
    <name evidence="17" type="primary">LOC106061634</name>
</gene>
<accession>A0A9W2YKR6</accession>
<keyword evidence="3" id="KW-0808">Transferase</keyword>
<dbReference type="Gene3D" id="2.30.30.40">
    <property type="entry name" value="SH3 Domains"/>
    <property type="match status" value="1"/>
</dbReference>
<feature type="region of interest" description="Disordered" evidence="11">
    <location>
        <begin position="1402"/>
        <end position="1446"/>
    </location>
</feature>
<evidence type="ECO:0000256" key="2">
    <source>
        <dbReference type="ARBA" id="ARBA00022443"/>
    </source>
</evidence>
<evidence type="ECO:0000259" key="13">
    <source>
        <dbReference type="PROSITE" id="PS50011"/>
    </source>
</evidence>
<dbReference type="InterPro" id="IPR017441">
    <property type="entry name" value="Protein_kinase_ATP_BS"/>
</dbReference>
<dbReference type="InterPro" id="IPR055175">
    <property type="entry name" value="ACK/TNK-like_SAM"/>
</dbReference>
<dbReference type="SMART" id="SM00219">
    <property type="entry name" value="TyrKc"/>
    <property type="match status" value="1"/>
</dbReference>
<dbReference type="InterPro" id="IPR008266">
    <property type="entry name" value="Tyr_kinase_AS"/>
</dbReference>
<dbReference type="Gene3D" id="1.10.150.50">
    <property type="entry name" value="Transcription Factor, Ets-1"/>
    <property type="match status" value="1"/>
</dbReference>
<dbReference type="Proteomes" id="UP001165740">
    <property type="component" value="Chromosome 13"/>
</dbReference>
<dbReference type="PROSITE" id="PS00107">
    <property type="entry name" value="PROTEIN_KINASE_ATP"/>
    <property type="match status" value="1"/>
</dbReference>
<feature type="region of interest" description="Disordered" evidence="11">
    <location>
        <begin position="122"/>
        <end position="147"/>
    </location>
</feature>
<keyword evidence="2 9" id="KW-0728">SH3 domain</keyword>
<feature type="domain" description="CRIB" evidence="15">
    <location>
        <begin position="526"/>
        <end position="540"/>
    </location>
</feature>
<dbReference type="SUPFAM" id="SSF56112">
    <property type="entry name" value="Protein kinase-like (PK-like)"/>
    <property type="match status" value="1"/>
</dbReference>
<dbReference type="OMA" id="AQQAYNM"/>
<feature type="domain" description="SH3" evidence="12">
    <location>
        <begin position="429"/>
        <end position="495"/>
    </location>
</feature>
<feature type="compositionally biased region" description="Basic and acidic residues" evidence="11">
    <location>
        <begin position="995"/>
        <end position="1034"/>
    </location>
</feature>
<dbReference type="Gene3D" id="1.10.510.10">
    <property type="entry name" value="Transferase(Phosphotransferase) domain 1"/>
    <property type="match status" value="1"/>
</dbReference>
<dbReference type="PRINTS" id="PR00109">
    <property type="entry name" value="TYRKINASE"/>
</dbReference>
<dbReference type="SMART" id="SM00165">
    <property type="entry name" value="UBA"/>
    <property type="match status" value="2"/>
</dbReference>
<feature type="compositionally biased region" description="Polar residues" evidence="11">
    <location>
        <begin position="1592"/>
        <end position="1601"/>
    </location>
</feature>
<evidence type="ECO:0000256" key="8">
    <source>
        <dbReference type="ARBA" id="ARBA00047899"/>
    </source>
</evidence>
<feature type="region of interest" description="Disordered" evidence="11">
    <location>
        <begin position="1132"/>
        <end position="1181"/>
    </location>
</feature>
<evidence type="ECO:0000313" key="16">
    <source>
        <dbReference type="Proteomes" id="UP001165740"/>
    </source>
</evidence>
<keyword evidence="6 10" id="KW-0067">ATP-binding</keyword>
<feature type="region of interest" description="Disordered" evidence="11">
    <location>
        <begin position="856"/>
        <end position="1110"/>
    </location>
</feature>
<sequence>MSQGIGRSSSFGPEVGRRIIQQVRQLRTRSFRFQGHETLLAPATMRDLQEFLTEAELSEYYSPLLTRLKVSTVEHLKYVKEEDLEDIGMTKPEMRRLKKFYKKEFPHGAINKLRKAILRGGGDGTARTLSPSPPQQRGLRPASVGAPYSRPPGKQLIPVDSLHLNKVIGEGEFGVVQQAVWTTETGEKLQVAVKKLNRDKVNTGTQNFLKEVVIMQDIDHEHIVRMFGVVLDTDDSLMMVTELAPMRSLLECLKDPLLRIDFSVPRLCDFSQQVCDGMNYLENKRLVHRDLAARNILVFSKSQVKISDLGLSRILGAGQDYYQSKFSVSLKLPIAWCAPESINFLKFTIASDVWSFGVLLWEMFTYGFQPWAGFTGQQILEAIDAPNYQYLEQPDFCTSELYHLMKECWTHNPDDRPTFSSILLRLPQLRPTQVKALKDSVATEKNDLQYKAGDIIVVLDKSPATSSPPGLVWKGVLSNGRIGLFDPTNAVPFIEPKISPVAAKSVSLARKESSRKSARKIRPDMISRPQNDLRHTGHIGYDGAVFGDVSFIGDAYDKLPLRVEGGVGFNHGSSMSSIPRVQDSPDRLPVSSNSEEFLSEERNGYCQSWMSRESLNSQTTMHSVDGRCSPSYYKDVEDDSLFSDFKMPDLGTSFDFGPSFMDEVLKALDEKEKQVSSISDITPSATQNKNSEVELRFMAVEKPVPLPRENRTSSTSSASSVPPLPIQPPRVEAPKEKKQAKVKPMSASDERMVDNAIERARELTSYKMSDAPSPPVSPGEKNTFFEEETHGLISRLKNSIKRSSPKSEHTRTFSDDLGNKNSVDDITPEAQQAYNMLVVKGSFKETSTDLHIVLHDSNKESSPSQTSKSSQEDSSSWHDIDKYSSSPPKHSIPPLAANTTQPIPLSNKPVISAPQLQSKPVCVTQPKSHLSSAPVPAPRPVKSESVKKSEIPVPKPRPEIQRVEPTVRQSVPASPDIPSKSERRIESHIPVSTSRDSKEKEREELKKTIEIVRMEDSSSLKEELSDKASFDRSSQRSSQRSSLEPPDNISENAESDQRADWDHSECSSDSSRLGRDSEPRTFPNSTSVERKDSFNKKQGSTLLFEEDLSEPSPQEIMLKLRERRLNRHMDHQKALTEGEVSTVATTSRPRPSAREPQGIPGRSPSVDNEECATGEGGAEEVDTNPLRMLRGGAIPIRTAGRGTAGTSISGIPGSLTLRVPRLNFNSHLSRAEFVDQHHNANNNLQDYDHISQDNMVTNNGDSAAVEVTDRKLAIVDSQSFSILEPNNLLQTNTSVTELETHSLTVLLNSKSSYPVVENLSLKTAEIESSTPPPRPPPRHCQSVSDNHSCELPLPGQLFNNSTISQSTNELPLLPPRHPQPGSTPLNSRPRERKYPLLISPSSLQQNLDFQPPELPPSRKSTSSIPHSPVKHLPSVSAHNRQTSKPLPPLPLFSSCITSNSISKPAVKHSLSAPLGQPELRKGLSVHFGNSVDTCNSFYDLGLPPAYDFSDSCPDDSDCTADSEPTHMFLDPHHSPPVHGSSLEEPTHVPLSSLSCNKHSWTNAFVRPSPLTSRATFPTRVFERSLSSGHDVNSFTLLDNQSPPADLPPAPPTPSYREKLGLDFKRPKVSRSISHNPSQSTIQSSHLVGHSTSFPKYRVRSASDTSPLLTHSSSQNAFCSFLNNEVDDDDDAFFAEAPCYPHPYSQTPFHPIITNSTVTPLISLYHTSTTGTLKLVTESEQLLSSRTSHKVSHSVRSKLNLHSNKHVAANSGFPMNLSDDISSKEVPTAPQKQHKSTKAAAAVFFKFPCVSASTSSNEATSPPTTAAHLPSNLDCSQPISPNDYSSSSDVSPLMFTSYSNASSASYEDLRQFALDRQKNCQEIETLLKLFPDQVTVEECLKALESTQWDVNKASKYLQLKRLFSLGLADVHKCKQVLAACGWNLQQAAESLLESCKTSASSQVTSSTSRLDMFHFPAASGSASPDILDV</sequence>
<dbReference type="InterPro" id="IPR050198">
    <property type="entry name" value="Non-receptor_tyrosine_kinases"/>
</dbReference>
<protein>
    <recommendedName>
        <fullName evidence="1">non-specific protein-tyrosine kinase</fullName>
        <ecNumber evidence="1">2.7.10.2</ecNumber>
    </recommendedName>
</protein>
<organism evidence="16 17">
    <name type="scientific">Biomphalaria glabrata</name>
    <name type="common">Bloodfluke planorb</name>
    <name type="synonym">Freshwater snail</name>
    <dbReference type="NCBI Taxonomy" id="6526"/>
    <lineage>
        <taxon>Eukaryota</taxon>
        <taxon>Metazoa</taxon>
        <taxon>Spiralia</taxon>
        <taxon>Lophotrochozoa</taxon>
        <taxon>Mollusca</taxon>
        <taxon>Gastropoda</taxon>
        <taxon>Heterobranchia</taxon>
        <taxon>Euthyneura</taxon>
        <taxon>Panpulmonata</taxon>
        <taxon>Hygrophila</taxon>
        <taxon>Lymnaeoidea</taxon>
        <taxon>Planorbidae</taxon>
        <taxon>Biomphalaria</taxon>
    </lineage>
</organism>
<dbReference type="PROSITE" id="PS50108">
    <property type="entry name" value="CRIB"/>
    <property type="match status" value="1"/>
</dbReference>
<keyword evidence="4 10" id="KW-0547">Nucleotide-binding</keyword>
<feature type="domain" description="UBA" evidence="14">
    <location>
        <begin position="1908"/>
        <end position="1953"/>
    </location>
</feature>
<dbReference type="InterPro" id="IPR020635">
    <property type="entry name" value="Tyr_kinase_cat_dom"/>
</dbReference>
<evidence type="ECO:0000256" key="6">
    <source>
        <dbReference type="ARBA" id="ARBA00022840"/>
    </source>
</evidence>